<name>A0A934MLE6_9BACL</name>
<dbReference type="RefSeq" id="WP_199019651.1">
    <property type="nucleotide sequence ID" value="NZ_JAELUP010000065.1"/>
</dbReference>
<reference evidence="1" key="1">
    <citation type="submission" date="2020-12" db="EMBL/GenBank/DDBJ databases">
        <authorList>
            <person name="Huq M.A."/>
        </authorList>
    </citation>
    <scope>NUCLEOTIDE SEQUENCE</scope>
    <source>
        <strain evidence="1">MAHUQ-46</strain>
    </source>
</reference>
<proteinExistence type="predicted"/>
<dbReference type="Proteomes" id="UP000640274">
    <property type="component" value="Unassembled WGS sequence"/>
</dbReference>
<dbReference type="EMBL" id="JAELUP010000065">
    <property type="protein sequence ID" value="MBJ6362110.1"/>
    <property type="molecule type" value="Genomic_DNA"/>
</dbReference>
<gene>
    <name evidence="1" type="ORF">JFN88_12615</name>
</gene>
<comment type="caution">
    <text evidence="1">The sequence shown here is derived from an EMBL/GenBank/DDBJ whole genome shotgun (WGS) entry which is preliminary data.</text>
</comment>
<organism evidence="1 2">
    <name type="scientific">Paenibacillus roseus</name>
    <dbReference type="NCBI Taxonomy" id="2798579"/>
    <lineage>
        <taxon>Bacteria</taxon>
        <taxon>Bacillati</taxon>
        <taxon>Bacillota</taxon>
        <taxon>Bacilli</taxon>
        <taxon>Bacillales</taxon>
        <taxon>Paenibacillaceae</taxon>
        <taxon>Paenibacillus</taxon>
    </lineage>
</organism>
<keyword evidence="2" id="KW-1185">Reference proteome</keyword>
<dbReference type="AlphaFoldDB" id="A0A934MLE6"/>
<evidence type="ECO:0000313" key="1">
    <source>
        <dbReference type="EMBL" id="MBJ6362110.1"/>
    </source>
</evidence>
<sequence length="85" mass="9738">MKQRLKDELEIIVQRLASYYKAEEAILTGSQEYRIGTRSLKRGDLKEIAAEIQGLQDRKTELENALATGSSPNQRKAFRVVMRDL</sequence>
<accession>A0A934MLE6</accession>
<protein>
    <submittedName>
        <fullName evidence="1">Uncharacterized protein</fullName>
    </submittedName>
</protein>
<evidence type="ECO:0000313" key="2">
    <source>
        <dbReference type="Proteomes" id="UP000640274"/>
    </source>
</evidence>